<protein>
    <submittedName>
        <fullName evidence="2">Uncharacterized protein</fullName>
    </submittedName>
</protein>
<evidence type="ECO:0000313" key="2">
    <source>
        <dbReference type="EMBL" id="WHP06856.1"/>
    </source>
</evidence>
<feature type="compositionally biased region" description="Polar residues" evidence="1">
    <location>
        <begin position="185"/>
        <end position="201"/>
    </location>
</feature>
<accession>A0ABY8S633</accession>
<reference evidence="2 3" key="1">
    <citation type="submission" date="2023-05" db="EMBL/GenBank/DDBJ databases">
        <title>The complete genome of Acinetobacter sp. nov KCTC 92772.</title>
        <authorList>
            <person name="Zhou G."/>
        </authorList>
    </citation>
    <scope>NUCLEOTIDE SEQUENCE [LARGE SCALE GENOMIC DNA]</scope>
    <source>
        <strain evidence="2 3">KCTC 92772</strain>
    </source>
</reference>
<feature type="region of interest" description="Disordered" evidence="1">
    <location>
        <begin position="1"/>
        <end position="59"/>
    </location>
</feature>
<dbReference type="Proteomes" id="UP001229836">
    <property type="component" value="Chromosome"/>
</dbReference>
<keyword evidence="3" id="KW-1185">Reference proteome</keyword>
<feature type="compositionally biased region" description="Low complexity" evidence="1">
    <location>
        <begin position="1"/>
        <end position="22"/>
    </location>
</feature>
<dbReference type="EMBL" id="CP125669">
    <property type="protein sequence ID" value="WHP06856.1"/>
    <property type="molecule type" value="Genomic_DNA"/>
</dbReference>
<sequence length="229" mass="25118">MTDQQQQQTQEQNQESNQNQNSMLGGGHEGEIQDGGEQGNQGQGNNSDTPKVPESADGYEVNIDGFDFNEFKGIEENKAFLDEAHKAGLSNEQLGFVLGKYNEIIPQLMEANAHLDNESCIQTMTEAWGNDTQTNFGFAKAAADNAIANGILTAEEVNSPQFGNNPLVLKMAAYFGQQLGEDTPPKNTHQSGGTDVQSLMSSEAYLSDKHPDHARVTAQVQNWYQKQYK</sequence>
<proteinExistence type="predicted"/>
<gene>
    <name evidence="2" type="ORF">QLH32_05125</name>
</gene>
<dbReference type="RefSeq" id="WP_283268477.1">
    <property type="nucleotide sequence ID" value="NZ_CP125669.1"/>
</dbReference>
<organism evidence="2 3">
    <name type="scientific">Acinetobacter corruptisaponis</name>
    <dbReference type="NCBI Taxonomy" id="3045147"/>
    <lineage>
        <taxon>Bacteria</taxon>
        <taxon>Pseudomonadati</taxon>
        <taxon>Pseudomonadota</taxon>
        <taxon>Gammaproteobacteria</taxon>
        <taxon>Moraxellales</taxon>
        <taxon>Moraxellaceae</taxon>
        <taxon>Acinetobacter</taxon>
    </lineage>
</organism>
<evidence type="ECO:0000313" key="3">
    <source>
        <dbReference type="Proteomes" id="UP001229836"/>
    </source>
</evidence>
<name>A0ABY8S633_9GAMM</name>
<evidence type="ECO:0000256" key="1">
    <source>
        <dbReference type="SAM" id="MobiDB-lite"/>
    </source>
</evidence>
<feature type="region of interest" description="Disordered" evidence="1">
    <location>
        <begin position="179"/>
        <end position="213"/>
    </location>
</feature>